<dbReference type="EMBL" id="DUHE01000243">
    <property type="protein sequence ID" value="HII84882.1"/>
    <property type="molecule type" value="Genomic_DNA"/>
</dbReference>
<evidence type="ECO:0000256" key="1">
    <source>
        <dbReference type="SAM" id="Phobius"/>
    </source>
</evidence>
<keyword evidence="1" id="KW-0812">Transmembrane</keyword>
<accession>A0A7J4TMY7</accession>
<protein>
    <recommendedName>
        <fullName evidence="4">Pentapeptide repeat-containing protein</fullName>
    </recommendedName>
</protein>
<comment type="caution">
    <text evidence="2">The sequence shown here is derived from an EMBL/GenBank/DDBJ whole genome shotgun (WGS) entry which is preliminary data.</text>
</comment>
<evidence type="ECO:0000313" key="2">
    <source>
        <dbReference type="EMBL" id="HII84882.1"/>
    </source>
</evidence>
<evidence type="ECO:0008006" key="4">
    <source>
        <dbReference type="Google" id="ProtNLM"/>
    </source>
</evidence>
<name>A0A7J4TMY7_9EURY</name>
<gene>
    <name evidence="2" type="ORF">HA271_08670</name>
</gene>
<reference evidence="3" key="1">
    <citation type="journal article" date="2020" name="bioRxiv">
        <title>A rank-normalized archaeal taxonomy based on genome phylogeny resolves widespread incomplete and uneven classifications.</title>
        <authorList>
            <person name="Rinke C."/>
            <person name="Chuvochina M."/>
            <person name="Mussig A.J."/>
            <person name="Chaumeil P.-A."/>
            <person name="Waite D.W."/>
            <person name="Whitman W.B."/>
            <person name="Parks D.H."/>
            <person name="Hugenholtz P."/>
        </authorList>
    </citation>
    <scope>NUCLEOTIDE SEQUENCE [LARGE SCALE GENOMIC DNA]</scope>
</reference>
<sequence>MDLSCKYGGCTGKALGESDYCILHIDLPDDLESDEFAYINNLKQQEVEKKKSNGDFNFKGVKLFEGNFNNINTPGDVIFTKTMITGVFDCSNSEIKGDFWFDQGIVDGHVFIENSLIGGSFSFYRGRIGGNLSFDETIIGKYAWFEELDVEGETSFNHSKIGASLSFKGSHIRENVSFYSAQIGGSAWFIGALLDGSTWFDLSEFKGGLNFRNAVFKDFKGQERACRTAKTIWERIGDREKADYHFYHEMEAKRRQKPIFIRYPELIVQYPFGYGVHPSRLLFTFVGVMFCFALVFWVMGNSYSTDAFLEKLKFSFLTMIIPAYGVINAKTGLIGVFTIIEAFIGAFTWPTFIVTFARKYMR</sequence>
<feature type="transmembrane region" description="Helical" evidence="1">
    <location>
        <begin position="333"/>
        <end position="357"/>
    </location>
</feature>
<organism evidence="2 3">
    <name type="scientific">Methanobacterium subterraneum</name>
    <dbReference type="NCBI Taxonomy" id="59277"/>
    <lineage>
        <taxon>Archaea</taxon>
        <taxon>Methanobacteriati</taxon>
        <taxon>Methanobacteriota</taxon>
        <taxon>Methanomada group</taxon>
        <taxon>Methanobacteria</taxon>
        <taxon>Methanobacteriales</taxon>
        <taxon>Methanobacteriaceae</taxon>
        <taxon>Methanobacterium</taxon>
    </lineage>
</organism>
<keyword evidence="1" id="KW-0472">Membrane</keyword>
<feature type="transmembrane region" description="Helical" evidence="1">
    <location>
        <begin position="312"/>
        <end position="327"/>
    </location>
</feature>
<dbReference type="Proteomes" id="UP000586031">
    <property type="component" value="Unassembled WGS sequence"/>
</dbReference>
<proteinExistence type="predicted"/>
<dbReference type="AlphaFoldDB" id="A0A7J4TMY7"/>
<evidence type="ECO:0000313" key="3">
    <source>
        <dbReference type="Proteomes" id="UP000586031"/>
    </source>
</evidence>
<feature type="transmembrane region" description="Helical" evidence="1">
    <location>
        <begin position="281"/>
        <end position="300"/>
    </location>
</feature>
<keyword evidence="1" id="KW-1133">Transmembrane helix</keyword>